<keyword evidence="3" id="KW-0175">Coiled coil</keyword>
<dbReference type="PANTHER" id="PTHR23080">
    <property type="entry name" value="THAP DOMAIN PROTEIN"/>
    <property type="match status" value="1"/>
</dbReference>
<feature type="compositionally biased region" description="Low complexity" evidence="4">
    <location>
        <begin position="223"/>
        <end position="236"/>
    </location>
</feature>
<keyword evidence="2" id="KW-0479">Metal-binding</keyword>
<feature type="domain" description="DDE Tnp4" evidence="5">
    <location>
        <begin position="499"/>
        <end position="638"/>
    </location>
</feature>
<organism evidence="6 7">
    <name type="scientific">Chaetoceros tenuissimus</name>
    <dbReference type="NCBI Taxonomy" id="426638"/>
    <lineage>
        <taxon>Eukaryota</taxon>
        <taxon>Sar</taxon>
        <taxon>Stramenopiles</taxon>
        <taxon>Ochrophyta</taxon>
        <taxon>Bacillariophyta</taxon>
        <taxon>Coscinodiscophyceae</taxon>
        <taxon>Chaetocerotophycidae</taxon>
        <taxon>Chaetocerotales</taxon>
        <taxon>Chaetocerotaceae</taxon>
        <taxon>Chaetoceros</taxon>
    </lineage>
</organism>
<feature type="coiled-coil region" evidence="3">
    <location>
        <begin position="261"/>
        <end position="288"/>
    </location>
</feature>
<protein>
    <recommendedName>
        <fullName evidence="5">DDE Tnp4 domain-containing protein</fullName>
    </recommendedName>
</protein>
<dbReference type="GO" id="GO:0046872">
    <property type="term" value="F:metal ion binding"/>
    <property type="evidence" value="ECO:0007669"/>
    <property type="project" value="UniProtKB-KW"/>
</dbReference>
<feature type="region of interest" description="Disordered" evidence="4">
    <location>
        <begin position="196"/>
        <end position="257"/>
    </location>
</feature>
<dbReference type="InterPro" id="IPR027806">
    <property type="entry name" value="HARBI1_dom"/>
</dbReference>
<name>A0AAD3H9E4_9STRA</name>
<evidence type="ECO:0000313" key="6">
    <source>
        <dbReference type="EMBL" id="GFH55096.1"/>
    </source>
</evidence>
<evidence type="ECO:0000256" key="4">
    <source>
        <dbReference type="SAM" id="MobiDB-lite"/>
    </source>
</evidence>
<dbReference type="Proteomes" id="UP001054902">
    <property type="component" value="Unassembled WGS sequence"/>
</dbReference>
<sequence>MFHPSSARKGDDSRTSRSKRCYACDNKCKKLAKSFRDLGDARGDYTDIYNPNNLETNEKARFYRTRFCQHARLDQNEFDEKICFNHKKQKQVTRLQSSQQNNRRAYFSIMHHHESVLQFYGPTNVPNFISIHEAEHLGIYSSKGGEKVYTEADVYEDNNGQKMVALVPMCVDLDAIETILDGIPKKKELLRLKQEALKATTPKTRQRKSHGSRRNNKKKRKNGTGSPTPISQSSSDDSYDKQPRYRTNASKPIEDLENMSRKELANIVKKLNNDVKELESNCDTMSKMIPQLQQVIRHEHLLNSKDTKPLLKKKDEFIEVLEGKISDLKVTGCTRFSMSSAAYFKANKRACKELYGFKDFEFLTGFIVKVLGVSCELPKTLKATGGKNAENSLSDFEKVLLTMFFCQTNMNYDMIGAMFGLHSRKTVGDIIDKWMPILGEAGDQLSTFTHYLDDEALDELLPKWYRELELNDVCAVIDGKDFMSETVRVDRVLNCAQSSNKVNHSAFRLLTWSLPCGAVIMRTPGFFGRASEKAILRAWGEHGLLVFPKGKCILGDKGFDNTAIGYTNFNTTLHPSFLTNKQFNLGEVHHNIKISKKRYTSEVVYSRVTNTKKLAGILQREYMKFFDELAGWAHGLANICYGHLQEL</sequence>
<evidence type="ECO:0000256" key="1">
    <source>
        <dbReference type="ARBA" id="ARBA00001968"/>
    </source>
</evidence>
<proteinExistence type="predicted"/>
<accession>A0AAD3H9E4</accession>
<evidence type="ECO:0000313" key="7">
    <source>
        <dbReference type="Proteomes" id="UP001054902"/>
    </source>
</evidence>
<evidence type="ECO:0000259" key="5">
    <source>
        <dbReference type="Pfam" id="PF13359"/>
    </source>
</evidence>
<evidence type="ECO:0000256" key="3">
    <source>
        <dbReference type="SAM" id="Coils"/>
    </source>
</evidence>
<dbReference type="Pfam" id="PF13359">
    <property type="entry name" value="DDE_Tnp_4"/>
    <property type="match status" value="1"/>
</dbReference>
<feature type="compositionally biased region" description="Basic residues" evidence="4">
    <location>
        <begin position="204"/>
        <end position="222"/>
    </location>
</feature>
<comment type="cofactor">
    <cofactor evidence="1">
        <name>a divalent metal cation</name>
        <dbReference type="ChEBI" id="CHEBI:60240"/>
    </cofactor>
</comment>
<keyword evidence="7" id="KW-1185">Reference proteome</keyword>
<dbReference type="EMBL" id="BLLK01000047">
    <property type="protein sequence ID" value="GFH55096.1"/>
    <property type="molecule type" value="Genomic_DNA"/>
</dbReference>
<evidence type="ECO:0000256" key="2">
    <source>
        <dbReference type="ARBA" id="ARBA00022723"/>
    </source>
</evidence>
<dbReference type="AlphaFoldDB" id="A0AAD3H9E4"/>
<gene>
    <name evidence="6" type="ORF">CTEN210_11572</name>
</gene>
<reference evidence="6 7" key="1">
    <citation type="journal article" date="2021" name="Sci. Rep.">
        <title>The genome of the diatom Chaetoceros tenuissimus carries an ancient integrated fragment of an extant virus.</title>
        <authorList>
            <person name="Hongo Y."/>
            <person name="Kimura K."/>
            <person name="Takaki Y."/>
            <person name="Yoshida Y."/>
            <person name="Baba S."/>
            <person name="Kobayashi G."/>
            <person name="Nagasaki K."/>
            <person name="Hano T."/>
            <person name="Tomaru Y."/>
        </authorList>
    </citation>
    <scope>NUCLEOTIDE SEQUENCE [LARGE SCALE GENOMIC DNA]</scope>
    <source>
        <strain evidence="6 7">NIES-3715</strain>
    </source>
</reference>
<comment type="caution">
    <text evidence="6">The sequence shown here is derived from an EMBL/GenBank/DDBJ whole genome shotgun (WGS) entry which is preliminary data.</text>
</comment>